<dbReference type="EMBL" id="QXGC01007842">
    <property type="protein sequence ID" value="KAE9159685.1"/>
    <property type="molecule type" value="Genomic_DNA"/>
</dbReference>
<comment type="caution">
    <text evidence="1">The sequence shown here is derived from an EMBL/GenBank/DDBJ whole genome shotgun (WGS) entry which is preliminary data.</text>
</comment>
<proteinExistence type="predicted"/>
<evidence type="ECO:0000313" key="2">
    <source>
        <dbReference type="Proteomes" id="UP000476176"/>
    </source>
</evidence>
<name>A0A6G0M920_9STRA</name>
<dbReference type="AlphaFoldDB" id="A0A6G0M920"/>
<evidence type="ECO:0000313" key="1">
    <source>
        <dbReference type="EMBL" id="KAE9159685.1"/>
    </source>
</evidence>
<sequence>MSPSPSRVCRAACVAAVMGGVSLHAVAIARTSSPRAGLPPAAPQTCCTTSKCHRHLPCPPCCLRRCRDRRSAFPRRSERHQHRVRELDFRQHRHELVVQIPIVAVASSSSTVLLSESSC</sequence>
<protein>
    <submittedName>
        <fullName evidence="1">Uncharacterized protein</fullName>
    </submittedName>
</protein>
<accession>A0A6G0M920</accession>
<reference evidence="1 2" key="1">
    <citation type="submission" date="2018-09" db="EMBL/GenBank/DDBJ databases">
        <title>Genomic investigation of the strawberry pathogen Phytophthora fragariae indicates pathogenicity is determined by transcriptional variation in three key races.</title>
        <authorList>
            <person name="Adams T.M."/>
            <person name="Armitage A.D."/>
            <person name="Sobczyk M.K."/>
            <person name="Bates H.J."/>
            <person name="Dunwell J.M."/>
            <person name="Nellist C.F."/>
            <person name="Harrison R.J."/>
        </authorList>
    </citation>
    <scope>NUCLEOTIDE SEQUENCE [LARGE SCALE GENOMIC DNA]</scope>
    <source>
        <strain evidence="1 2">BC-23</strain>
    </source>
</reference>
<gene>
    <name evidence="1" type="ORF">PF004_g31446</name>
</gene>
<organism evidence="1 2">
    <name type="scientific">Phytophthora fragariae</name>
    <dbReference type="NCBI Taxonomy" id="53985"/>
    <lineage>
        <taxon>Eukaryota</taxon>
        <taxon>Sar</taxon>
        <taxon>Stramenopiles</taxon>
        <taxon>Oomycota</taxon>
        <taxon>Peronosporomycetes</taxon>
        <taxon>Peronosporales</taxon>
        <taxon>Peronosporaceae</taxon>
        <taxon>Phytophthora</taxon>
    </lineage>
</organism>
<dbReference type="Proteomes" id="UP000476176">
    <property type="component" value="Unassembled WGS sequence"/>
</dbReference>